<dbReference type="EMBL" id="LAZR01000426">
    <property type="protein sequence ID" value="KKN69461.1"/>
    <property type="molecule type" value="Genomic_DNA"/>
</dbReference>
<dbReference type="Gene3D" id="1.20.1600.10">
    <property type="entry name" value="Outer membrane efflux proteins (OEP)"/>
    <property type="match status" value="1"/>
</dbReference>
<protein>
    <recommendedName>
        <fullName evidence="2">Outer membrane efflux protein</fullName>
    </recommendedName>
</protein>
<accession>A0A0F9V7G2</accession>
<gene>
    <name evidence="1" type="ORF">LCGC14_0440980</name>
</gene>
<reference evidence="1" key="1">
    <citation type="journal article" date="2015" name="Nature">
        <title>Complex archaea that bridge the gap between prokaryotes and eukaryotes.</title>
        <authorList>
            <person name="Spang A."/>
            <person name="Saw J.H."/>
            <person name="Jorgensen S.L."/>
            <person name="Zaremba-Niedzwiedzka K."/>
            <person name="Martijn J."/>
            <person name="Lind A.E."/>
            <person name="van Eijk R."/>
            <person name="Schleper C."/>
            <person name="Guy L."/>
            <person name="Ettema T.J."/>
        </authorList>
    </citation>
    <scope>NUCLEOTIDE SEQUENCE</scope>
</reference>
<name>A0A0F9V7G2_9ZZZZ</name>
<evidence type="ECO:0008006" key="2">
    <source>
        <dbReference type="Google" id="ProtNLM"/>
    </source>
</evidence>
<organism evidence="1">
    <name type="scientific">marine sediment metagenome</name>
    <dbReference type="NCBI Taxonomy" id="412755"/>
    <lineage>
        <taxon>unclassified sequences</taxon>
        <taxon>metagenomes</taxon>
        <taxon>ecological metagenomes</taxon>
    </lineage>
</organism>
<comment type="caution">
    <text evidence="1">The sequence shown here is derived from an EMBL/GenBank/DDBJ whole genome shotgun (WGS) entry which is preliminary data.</text>
</comment>
<dbReference type="GO" id="GO:0015562">
    <property type="term" value="F:efflux transmembrane transporter activity"/>
    <property type="evidence" value="ECO:0007669"/>
    <property type="project" value="InterPro"/>
</dbReference>
<sequence length="412" mass="45827">MLFRTQLVLLYIAAGVSMSQLALAEGIRLEQSSAVTLSSITQQVYELHPARHSEAAQRQQINANNSLASATFADAKSISFSHQNDVVGSGDGLQEWEGVVEMPLWLPGQKQQQLSLSEKLSAELPAYKQQIRLAASAEVRKLVWDVVLANTAASEAYEIWQSAQKLQKDVSARVKAGELAGTEGLLATTNALEMQNQYMVKNSDLGQAFTIYRAITKAQSLPARYVEVLVNKREIDQDHPDLRMLDQRISTLRSEQDIARFDGAINPSLSVGIRRERDNNDERFSDSMGVGINFAFDDDVYRGPAIANAGKALADAEIARQQLERELNITLYTYLHDLETKRSQLALVNDQNETTEQYLELQQRAFDLGDLDLVSLIRSQSLASEAHNRKRALEIDIQHTIAMINQALGVTL</sequence>
<proteinExistence type="predicted"/>
<evidence type="ECO:0000313" key="1">
    <source>
        <dbReference type="EMBL" id="KKN69461.1"/>
    </source>
</evidence>
<dbReference type="AlphaFoldDB" id="A0A0F9V7G2"/>
<dbReference type="SUPFAM" id="SSF56954">
    <property type="entry name" value="Outer membrane efflux proteins (OEP)"/>
    <property type="match status" value="1"/>
</dbReference>